<organism evidence="3 4">
    <name type="scientific">Corynebacterium accolens</name>
    <dbReference type="NCBI Taxonomy" id="38284"/>
    <lineage>
        <taxon>Bacteria</taxon>
        <taxon>Bacillati</taxon>
        <taxon>Actinomycetota</taxon>
        <taxon>Actinomycetes</taxon>
        <taxon>Mycobacteriales</taxon>
        <taxon>Corynebacteriaceae</taxon>
        <taxon>Corynebacterium</taxon>
    </lineage>
</organism>
<dbReference type="Pfam" id="PF10979">
    <property type="entry name" value="DUF2786"/>
    <property type="match status" value="1"/>
</dbReference>
<accession>A0A2A4AH16</accession>
<dbReference type="AlphaFoldDB" id="A0A2A4AH16"/>
<evidence type="ECO:0000313" key="3">
    <source>
        <dbReference type="EMBL" id="PCC82223.1"/>
    </source>
</evidence>
<proteinExistence type="predicted"/>
<dbReference type="InterPro" id="IPR024498">
    <property type="entry name" value="DUF2786"/>
</dbReference>
<evidence type="ECO:0000259" key="1">
    <source>
        <dbReference type="Pfam" id="PF10979"/>
    </source>
</evidence>
<dbReference type="Pfam" id="PF23771">
    <property type="entry name" value="DUF7168"/>
    <property type="match status" value="1"/>
</dbReference>
<sequence>MYQDTDHSHRALHNEALINAVWAAEKGWAPADILHVLGPKVHPLLYRAAPRVPARISSPVLRKQWLQLAPPRSGSLILPEETLRKLSLELLRLPKLRDTELLVAAAKDRQADIDPKQAKIREKINNLLRKAESTPFENEADALIAKAQSLQQRYRVEDVFAGHAPDFLARRVHIHAPYVKHQASLLGVVAYHNGCASILAHEKGIACVVGTAEDSAHVAQLFDSLSRQCDWYMRSGDGAAQARSRGETAAYRRSFWLSYAARISELLDEANFTGMSEAADARTAETGNEADGRSLARQAIPALYERQVGSEEARNRLFPHLSAMTLSASSWAGVHDGASAAEKSHLAGDSIGSSSQRQIAS</sequence>
<evidence type="ECO:0000313" key="4">
    <source>
        <dbReference type="Proteomes" id="UP000218690"/>
    </source>
</evidence>
<dbReference type="EMBL" id="NWBP01000033">
    <property type="protein sequence ID" value="PCC82223.1"/>
    <property type="molecule type" value="Genomic_DNA"/>
</dbReference>
<evidence type="ECO:0000259" key="2">
    <source>
        <dbReference type="Pfam" id="PF23771"/>
    </source>
</evidence>
<comment type="caution">
    <text evidence="3">The sequence shown here is derived from an EMBL/GenBank/DDBJ whole genome shotgun (WGS) entry which is preliminary data.</text>
</comment>
<protein>
    <submittedName>
        <fullName evidence="3">DUF2786 domain-containing protein</fullName>
    </submittedName>
</protein>
<feature type="domain" description="DUF7168" evidence="2">
    <location>
        <begin position="181"/>
        <end position="282"/>
    </location>
</feature>
<dbReference type="Proteomes" id="UP000218690">
    <property type="component" value="Unassembled WGS sequence"/>
</dbReference>
<name>A0A2A4AH16_9CORY</name>
<gene>
    <name evidence="3" type="ORF">COM45_11020</name>
</gene>
<reference evidence="3 4" key="1">
    <citation type="submission" date="2017-09" db="EMBL/GenBank/DDBJ databases">
        <title>Draft Genome Sequence of Corynebacterium accolens AH4003.</title>
        <authorList>
            <person name="Chen Y."/>
            <person name="Oosthuysen W.F."/>
            <person name="Kelley S."/>
            <person name="Horswill A."/>
        </authorList>
    </citation>
    <scope>NUCLEOTIDE SEQUENCE [LARGE SCALE GENOMIC DNA]</scope>
    <source>
        <strain evidence="3 4">AH4003</strain>
    </source>
</reference>
<feature type="domain" description="DUF2786" evidence="1">
    <location>
        <begin position="119"/>
        <end position="157"/>
    </location>
</feature>
<dbReference type="InterPro" id="IPR055592">
    <property type="entry name" value="DUF7168"/>
</dbReference>